<organism evidence="1 2">
    <name type="scientific">Muraenolepis orangiensis</name>
    <name type="common">Patagonian moray cod</name>
    <dbReference type="NCBI Taxonomy" id="630683"/>
    <lineage>
        <taxon>Eukaryota</taxon>
        <taxon>Metazoa</taxon>
        <taxon>Chordata</taxon>
        <taxon>Craniata</taxon>
        <taxon>Vertebrata</taxon>
        <taxon>Euteleostomi</taxon>
        <taxon>Actinopterygii</taxon>
        <taxon>Neopterygii</taxon>
        <taxon>Teleostei</taxon>
        <taxon>Neoteleostei</taxon>
        <taxon>Acanthomorphata</taxon>
        <taxon>Zeiogadaria</taxon>
        <taxon>Gadariae</taxon>
        <taxon>Gadiformes</taxon>
        <taxon>Muraenolepidoidei</taxon>
        <taxon>Muraenolepididae</taxon>
        <taxon>Muraenolepis</taxon>
    </lineage>
</organism>
<evidence type="ECO:0000313" key="2">
    <source>
        <dbReference type="Proteomes" id="UP001148018"/>
    </source>
</evidence>
<evidence type="ECO:0000313" key="1">
    <source>
        <dbReference type="EMBL" id="KAJ3596972.1"/>
    </source>
</evidence>
<protein>
    <submittedName>
        <fullName evidence="1">Uncharacterized protein</fullName>
    </submittedName>
</protein>
<reference evidence="1" key="1">
    <citation type="submission" date="2022-07" db="EMBL/GenBank/DDBJ databases">
        <title>Chromosome-level genome of Muraenolepis orangiensis.</title>
        <authorList>
            <person name="Kim J."/>
        </authorList>
    </citation>
    <scope>NUCLEOTIDE SEQUENCE</scope>
    <source>
        <strain evidence="1">KU_S4_2022</strain>
        <tissue evidence="1">Muscle</tissue>
    </source>
</reference>
<comment type="caution">
    <text evidence="1">The sequence shown here is derived from an EMBL/GenBank/DDBJ whole genome shotgun (WGS) entry which is preliminary data.</text>
</comment>
<gene>
    <name evidence="1" type="ORF">NHX12_003372</name>
</gene>
<dbReference type="Proteomes" id="UP001148018">
    <property type="component" value="Unassembled WGS sequence"/>
</dbReference>
<dbReference type="EMBL" id="JANIIK010000110">
    <property type="protein sequence ID" value="KAJ3596972.1"/>
    <property type="molecule type" value="Genomic_DNA"/>
</dbReference>
<proteinExistence type="predicted"/>
<sequence length="70" mass="7694">MSLVPPPPKALTSCPDALFIFDKLGLEGQSSPSKATLALLIATPAPMDTLPRGNYKLTHKLTHKWSFLYR</sequence>
<dbReference type="AlphaFoldDB" id="A0A9Q0E2N5"/>
<name>A0A9Q0E2N5_9TELE</name>
<accession>A0A9Q0E2N5</accession>
<keyword evidence="2" id="KW-1185">Reference proteome</keyword>